<sequence length="103" mass="11633">MFHVEPLQPEPADRSATERFAECEYRTVGHIREEEPFAARPCMRSVSSARPGAAKAPREPEAALIGVYLSYTNDLVKLMVFTYNAWTNIDKRTQSNTLDFVPA</sequence>
<protein>
    <submittedName>
        <fullName evidence="1">Uncharacterized protein</fullName>
    </submittedName>
</protein>
<accession>A0A9D4EI55</accession>
<reference evidence="1" key="2">
    <citation type="submission" date="2020-11" db="EMBL/GenBank/DDBJ databases">
        <authorList>
            <person name="McCartney M.A."/>
            <person name="Auch B."/>
            <person name="Kono T."/>
            <person name="Mallez S."/>
            <person name="Becker A."/>
            <person name="Gohl D.M."/>
            <person name="Silverstein K.A.T."/>
            <person name="Koren S."/>
            <person name="Bechman K.B."/>
            <person name="Herman A."/>
            <person name="Abrahante J.E."/>
            <person name="Garbe J."/>
        </authorList>
    </citation>
    <scope>NUCLEOTIDE SEQUENCE</scope>
    <source>
        <strain evidence="1">Duluth1</strain>
        <tissue evidence="1">Whole animal</tissue>
    </source>
</reference>
<evidence type="ECO:0000313" key="2">
    <source>
        <dbReference type="Proteomes" id="UP000828390"/>
    </source>
</evidence>
<reference evidence="1" key="1">
    <citation type="journal article" date="2019" name="bioRxiv">
        <title>The Genome of the Zebra Mussel, Dreissena polymorpha: A Resource for Invasive Species Research.</title>
        <authorList>
            <person name="McCartney M.A."/>
            <person name="Auch B."/>
            <person name="Kono T."/>
            <person name="Mallez S."/>
            <person name="Zhang Y."/>
            <person name="Obille A."/>
            <person name="Becker A."/>
            <person name="Abrahante J.E."/>
            <person name="Garbe J."/>
            <person name="Badalamenti J.P."/>
            <person name="Herman A."/>
            <person name="Mangelson H."/>
            <person name="Liachko I."/>
            <person name="Sullivan S."/>
            <person name="Sone E.D."/>
            <person name="Koren S."/>
            <person name="Silverstein K.A.T."/>
            <person name="Beckman K.B."/>
            <person name="Gohl D.M."/>
        </authorList>
    </citation>
    <scope>NUCLEOTIDE SEQUENCE</scope>
    <source>
        <strain evidence="1">Duluth1</strain>
        <tissue evidence="1">Whole animal</tissue>
    </source>
</reference>
<evidence type="ECO:0000313" key="1">
    <source>
        <dbReference type="EMBL" id="KAH3780792.1"/>
    </source>
</evidence>
<dbReference type="EMBL" id="JAIWYP010000008">
    <property type="protein sequence ID" value="KAH3780792.1"/>
    <property type="molecule type" value="Genomic_DNA"/>
</dbReference>
<dbReference type="Proteomes" id="UP000828390">
    <property type="component" value="Unassembled WGS sequence"/>
</dbReference>
<keyword evidence="2" id="KW-1185">Reference proteome</keyword>
<proteinExistence type="predicted"/>
<comment type="caution">
    <text evidence="1">The sequence shown here is derived from an EMBL/GenBank/DDBJ whole genome shotgun (WGS) entry which is preliminary data.</text>
</comment>
<dbReference type="AlphaFoldDB" id="A0A9D4EI55"/>
<organism evidence="1 2">
    <name type="scientific">Dreissena polymorpha</name>
    <name type="common">Zebra mussel</name>
    <name type="synonym">Mytilus polymorpha</name>
    <dbReference type="NCBI Taxonomy" id="45954"/>
    <lineage>
        <taxon>Eukaryota</taxon>
        <taxon>Metazoa</taxon>
        <taxon>Spiralia</taxon>
        <taxon>Lophotrochozoa</taxon>
        <taxon>Mollusca</taxon>
        <taxon>Bivalvia</taxon>
        <taxon>Autobranchia</taxon>
        <taxon>Heteroconchia</taxon>
        <taxon>Euheterodonta</taxon>
        <taxon>Imparidentia</taxon>
        <taxon>Neoheterodontei</taxon>
        <taxon>Myida</taxon>
        <taxon>Dreissenoidea</taxon>
        <taxon>Dreissenidae</taxon>
        <taxon>Dreissena</taxon>
    </lineage>
</organism>
<name>A0A9D4EI55_DREPO</name>
<gene>
    <name evidence="1" type="ORF">DPMN_158614</name>
</gene>